<dbReference type="Gene3D" id="3.20.20.80">
    <property type="entry name" value="Glycosidases"/>
    <property type="match status" value="1"/>
</dbReference>
<organism evidence="6 7">
    <name type="scientific">Sporothrix stenoceras</name>
    <dbReference type="NCBI Taxonomy" id="5173"/>
    <lineage>
        <taxon>Eukaryota</taxon>
        <taxon>Fungi</taxon>
        <taxon>Dikarya</taxon>
        <taxon>Ascomycota</taxon>
        <taxon>Pezizomycotina</taxon>
        <taxon>Sordariomycetes</taxon>
        <taxon>Sordariomycetidae</taxon>
        <taxon>Ophiostomatales</taxon>
        <taxon>Ophiostomataceae</taxon>
        <taxon>Sporothrix</taxon>
    </lineage>
</organism>
<gene>
    <name evidence="6" type="ORF">Sste5346_009904</name>
</gene>
<keyword evidence="7" id="KW-1185">Reference proteome</keyword>
<evidence type="ECO:0000256" key="3">
    <source>
        <dbReference type="ARBA" id="ARBA00022801"/>
    </source>
</evidence>
<evidence type="ECO:0000259" key="4">
    <source>
        <dbReference type="Pfam" id="PF14587"/>
    </source>
</evidence>
<dbReference type="InterPro" id="IPR001139">
    <property type="entry name" value="Glyco_hydro_30"/>
</dbReference>
<feature type="domain" description="Glycosyl hydrolase family 30 beta sandwich" evidence="5">
    <location>
        <begin position="278"/>
        <end position="368"/>
    </location>
</feature>
<dbReference type="InterPro" id="IPR033452">
    <property type="entry name" value="GH30_C"/>
</dbReference>
<sequence length="380" mass="42055">MNSIEPQAPTDGKPVYTWDHSASNQVWLAKTARDEYGLATFYADAWSAPGWMKTNGRDDEGGYLVKNKVADYVDYLVEYVRAWSSEGISLAHIGIVNEPNVVKEYATMGLGNETTNSTVATAFDIIRPLRATLNLSTGISCCEAQGWSMARDLLEEVRPALDDLSVVTTHAYKGDPAAPDVPLNTTLPVWITENSPIMHRLNFSQVWHANSSENEGLVWANNLHTALVDGNVSAYLYWIGAGPSGQEAPLVWLADDGGYKVATTYWAMAHWGRFIRPGSRRVEVERSEAIKTSAYVNTDGSVVIQAINNADRNATIFLLAPDSRPRQARSITAWLTDNSHHLQNIGTSYPENGQALDAVLPPRSLTTFHVQYRWLKTDKQ</sequence>
<reference evidence="6 7" key="1">
    <citation type="journal article" date="2024" name="IMA Fungus">
        <title>IMA Genome - F19 : A genome assembly and annotation guide to empower mycologists, including annotated draft genome sequences of Ceratocystis pirilliformis, Diaporthe australafricana, Fusarium ophioides, Paecilomyces lecythidis, and Sporothrix stenoceras.</title>
        <authorList>
            <person name="Aylward J."/>
            <person name="Wilson A.M."/>
            <person name="Visagie C.M."/>
            <person name="Spraker J."/>
            <person name="Barnes I."/>
            <person name="Buitendag C."/>
            <person name="Ceriani C."/>
            <person name="Del Mar Angel L."/>
            <person name="du Plessis D."/>
            <person name="Fuchs T."/>
            <person name="Gasser K."/>
            <person name="Kramer D."/>
            <person name="Li W."/>
            <person name="Munsamy K."/>
            <person name="Piso A."/>
            <person name="Price J.L."/>
            <person name="Sonnekus B."/>
            <person name="Thomas C."/>
            <person name="van der Nest A."/>
            <person name="van Dijk A."/>
            <person name="van Heerden A."/>
            <person name="van Vuuren N."/>
            <person name="Yilmaz N."/>
            <person name="Duong T.A."/>
            <person name="van der Merwe N.A."/>
            <person name="Wingfield M.J."/>
            <person name="Wingfield B.D."/>
        </authorList>
    </citation>
    <scope>NUCLEOTIDE SEQUENCE [LARGE SCALE GENOMIC DNA]</scope>
    <source>
        <strain evidence="6 7">CMW 5346</strain>
    </source>
</reference>
<protein>
    <recommendedName>
        <fullName evidence="8">Glycoside hydrolase family 30 protein</fullName>
    </recommendedName>
</protein>
<keyword evidence="3" id="KW-0378">Hydrolase</keyword>
<dbReference type="Pfam" id="PF17189">
    <property type="entry name" value="Glyco_hydro_30C"/>
    <property type="match status" value="1"/>
</dbReference>
<accession>A0ABR3YIP6</accession>
<proteinExistence type="inferred from homology"/>
<dbReference type="SUPFAM" id="SSF51445">
    <property type="entry name" value="(Trans)glycosidases"/>
    <property type="match status" value="1"/>
</dbReference>
<keyword evidence="2" id="KW-0732">Signal</keyword>
<name>A0ABR3YIP6_9PEZI</name>
<dbReference type="InterPro" id="IPR039514">
    <property type="entry name" value="6GAL-like"/>
</dbReference>
<dbReference type="EMBL" id="JAWCUI010000105">
    <property type="protein sequence ID" value="KAL1887900.1"/>
    <property type="molecule type" value="Genomic_DNA"/>
</dbReference>
<dbReference type="InterPro" id="IPR017853">
    <property type="entry name" value="GH"/>
</dbReference>
<comment type="caution">
    <text evidence="6">The sequence shown here is derived from an EMBL/GenBank/DDBJ whole genome shotgun (WGS) entry which is preliminary data.</text>
</comment>
<dbReference type="Proteomes" id="UP001583186">
    <property type="component" value="Unassembled WGS sequence"/>
</dbReference>
<evidence type="ECO:0000256" key="1">
    <source>
        <dbReference type="ARBA" id="ARBA00005382"/>
    </source>
</evidence>
<dbReference type="Gene3D" id="2.60.40.1180">
    <property type="entry name" value="Golgi alpha-mannosidase II"/>
    <property type="match status" value="1"/>
</dbReference>
<dbReference type="SUPFAM" id="SSF51011">
    <property type="entry name" value="Glycosyl hydrolase domain"/>
    <property type="match status" value="1"/>
</dbReference>
<feature type="domain" description="Endo-beta-1,6-galactanase-like" evidence="4">
    <location>
        <begin position="15"/>
        <end position="149"/>
    </location>
</feature>
<evidence type="ECO:0000259" key="5">
    <source>
        <dbReference type="Pfam" id="PF17189"/>
    </source>
</evidence>
<evidence type="ECO:0000313" key="7">
    <source>
        <dbReference type="Proteomes" id="UP001583186"/>
    </source>
</evidence>
<evidence type="ECO:0000313" key="6">
    <source>
        <dbReference type="EMBL" id="KAL1887900.1"/>
    </source>
</evidence>
<dbReference type="Pfam" id="PF14587">
    <property type="entry name" value="Glyco_hydr_30_2"/>
    <property type="match status" value="1"/>
</dbReference>
<evidence type="ECO:0000256" key="2">
    <source>
        <dbReference type="ARBA" id="ARBA00022729"/>
    </source>
</evidence>
<dbReference type="InterPro" id="IPR013780">
    <property type="entry name" value="Glyco_hydro_b"/>
</dbReference>
<dbReference type="PANTHER" id="PTHR11069:SF23">
    <property type="entry name" value="LYSOSOMAL ACID GLUCOSYLCERAMIDASE"/>
    <property type="match status" value="1"/>
</dbReference>
<evidence type="ECO:0008006" key="8">
    <source>
        <dbReference type="Google" id="ProtNLM"/>
    </source>
</evidence>
<dbReference type="PANTHER" id="PTHR11069">
    <property type="entry name" value="GLUCOSYLCERAMIDASE"/>
    <property type="match status" value="1"/>
</dbReference>
<comment type="similarity">
    <text evidence="1">Belongs to the glycosyl hydrolase 30 family.</text>
</comment>